<proteinExistence type="predicted"/>
<sequence length="429" mass="46402">SPNAAVAPNFSAVTNSFEQDKLFGPLEKQDLEWTCAGGFATETQTWYTVLDDGSFATSQIIHSSVGLWYPQIQMTFKYFNPTTKEKIWKSVNVTKFAPQADKRSSKADQFSVTFSTSDNGDEKYTITANLDTDLQLSYSFQRPAAASGWKLGSGPKGGMSYFGTNPSSPDGYVVHRFWPTASSEGHIIAKGRAIDANGRGMFVHAIQGMRPNLVASRWNFANFQSKDLGGVSAIMMEFTTTSDYGFPLQQSSGTAPAAAGRETVTVNIGSVSVGGKLIAITASTKGGSSQDSIGSKSGVEHLDRTLDQDTGYEAPQSIRYTWEGPLLLPDAKGDVSNLVQGSIKVNLGKPYPQSETSGLVDKVDVLAEIPYMVRKLVNYVAGTKPYIYQTLNEVTLDLTLPEAYKGVGEDQGKVSVKGDLFEEHTFISS</sequence>
<reference evidence="1 2" key="1">
    <citation type="journal article" date="2018" name="Mol. Biol. Evol.">
        <title>Broad Genomic Sampling Reveals a Smut Pathogenic Ancestry of the Fungal Clade Ustilaginomycotina.</title>
        <authorList>
            <person name="Kijpornyongpan T."/>
            <person name="Mondo S.J."/>
            <person name="Barry K."/>
            <person name="Sandor L."/>
            <person name="Lee J."/>
            <person name="Lipzen A."/>
            <person name="Pangilinan J."/>
            <person name="LaButti K."/>
            <person name="Hainaut M."/>
            <person name="Henrissat B."/>
            <person name="Grigoriev I.V."/>
            <person name="Spatafora J.W."/>
            <person name="Aime M.C."/>
        </authorList>
    </citation>
    <scope>NUCLEOTIDE SEQUENCE [LARGE SCALE GENOMIC DNA]</scope>
    <source>
        <strain evidence="1 2">SA 807</strain>
    </source>
</reference>
<feature type="non-terminal residue" evidence="1">
    <location>
        <position position="1"/>
    </location>
</feature>
<keyword evidence="2" id="KW-1185">Reference proteome</keyword>
<evidence type="ECO:0000313" key="1">
    <source>
        <dbReference type="EMBL" id="PWN47792.1"/>
    </source>
</evidence>
<name>A0ACD0NPN3_9BASI</name>
<gene>
    <name evidence="1" type="ORF">IE53DRAFT_364411</name>
</gene>
<accession>A0ACD0NPN3</accession>
<dbReference type="EMBL" id="KZ820337">
    <property type="protein sequence ID" value="PWN47792.1"/>
    <property type="molecule type" value="Genomic_DNA"/>
</dbReference>
<protein>
    <submittedName>
        <fullName evidence="1">Oxidative stress survival, Svf1-like protein</fullName>
    </submittedName>
</protein>
<organism evidence="1 2">
    <name type="scientific">Violaceomyces palustris</name>
    <dbReference type="NCBI Taxonomy" id="1673888"/>
    <lineage>
        <taxon>Eukaryota</taxon>
        <taxon>Fungi</taxon>
        <taxon>Dikarya</taxon>
        <taxon>Basidiomycota</taxon>
        <taxon>Ustilaginomycotina</taxon>
        <taxon>Ustilaginomycetes</taxon>
        <taxon>Violaceomycetales</taxon>
        <taxon>Violaceomycetaceae</taxon>
        <taxon>Violaceomyces</taxon>
    </lineage>
</organism>
<dbReference type="Proteomes" id="UP000245626">
    <property type="component" value="Unassembled WGS sequence"/>
</dbReference>
<evidence type="ECO:0000313" key="2">
    <source>
        <dbReference type="Proteomes" id="UP000245626"/>
    </source>
</evidence>